<name>A0A4S8LRL2_DENBC</name>
<dbReference type="EMBL" id="ML179287">
    <property type="protein sequence ID" value="THU92129.1"/>
    <property type="molecule type" value="Genomic_DNA"/>
</dbReference>
<dbReference type="AlphaFoldDB" id="A0A4S8LRL2"/>
<proteinExistence type="inferred from homology"/>
<reference evidence="3 4" key="1">
    <citation type="journal article" date="2019" name="Nat. Ecol. Evol.">
        <title>Megaphylogeny resolves global patterns of mushroom evolution.</title>
        <authorList>
            <person name="Varga T."/>
            <person name="Krizsan K."/>
            <person name="Foldi C."/>
            <person name="Dima B."/>
            <person name="Sanchez-Garcia M."/>
            <person name="Sanchez-Ramirez S."/>
            <person name="Szollosi G.J."/>
            <person name="Szarkandi J.G."/>
            <person name="Papp V."/>
            <person name="Albert L."/>
            <person name="Andreopoulos W."/>
            <person name="Angelini C."/>
            <person name="Antonin V."/>
            <person name="Barry K.W."/>
            <person name="Bougher N.L."/>
            <person name="Buchanan P."/>
            <person name="Buyck B."/>
            <person name="Bense V."/>
            <person name="Catcheside P."/>
            <person name="Chovatia M."/>
            <person name="Cooper J."/>
            <person name="Damon W."/>
            <person name="Desjardin D."/>
            <person name="Finy P."/>
            <person name="Geml J."/>
            <person name="Haridas S."/>
            <person name="Hughes K."/>
            <person name="Justo A."/>
            <person name="Karasinski D."/>
            <person name="Kautmanova I."/>
            <person name="Kiss B."/>
            <person name="Kocsube S."/>
            <person name="Kotiranta H."/>
            <person name="LaButti K.M."/>
            <person name="Lechner B.E."/>
            <person name="Liimatainen K."/>
            <person name="Lipzen A."/>
            <person name="Lukacs Z."/>
            <person name="Mihaltcheva S."/>
            <person name="Morgado L.N."/>
            <person name="Niskanen T."/>
            <person name="Noordeloos M.E."/>
            <person name="Ohm R.A."/>
            <person name="Ortiz-Santana B."/>
            <person name="Ovrebo C."/>
            <person name="Racz N."/>
            <person name="Riley R."/>
            <person name="Savchenko A."/>
            <person name="Shiryaev A."/>
            <person name="Soop K."/>
            <person name="Spirin V."/>
            <person name="Szebenyi C."/>
            <person name="Tomsovsky M."/>
            <person name="Tulloss R.E."/>
            <person name="Uehling J."/>
            <person name="Grigoriev I.V."/>
            <person name="Vagvolgyi C."/>
            <person name="Papp T."/>
            <person name="Martin F.M."/>
            <person name="Miettinen O."/>
            <person name="Hibbett D.S."/>
            <person name="Nagy L.G."/>
        </authorList>
    </citation>
    <scope>NUCLEOTIDE SEQUENCE [LARGE SCALE GENOMIC DNA]</scope>
    <source>
        <strain evidence="3 4">CBS 962.96</strain>
    </source>
</reference>
<keyword evidence="2 3" id="KW-0378">Hydrolase</keyword>
<keyword evidence="4" id="KW-1185">Reference proteome</keyword>
<dbReference type="PANTHER" id="PTHR21661:SF35">
    <property type="entry name" value="EPOXIDE HYDROLASE"/>
    <property type="match status" value="1"/>
</dbReference>
<dbReference type="Gene3D" id="3.40.50.1820">
    <property type="entry name" value="alpha/beta hydrolase"/>
    <property type="match status" value="1"/>
</dbReference>
<evidence type="ECO:0000256" key="1">
    <source>
        <dbReference type="ARBA" id="ARBA00010088"/>
    </source>
</evidence>
<evidence type="ECO:0000313" key="3">
    <source>
        <dbReference type="EMBL" id="THU92129.1"/>
    </source>
</evidence>
<accession>A0A4S8LRL2</accession>
<dbReference type="PANTHER" id="PTHR21661">
    <property type="entry name" value="EPOXIDE HYDROLASE 1-RELATED"/>
    <property type="match status" value="1"/>
</dbReference>
<comment type="similarity">
    <text evidence="1">Belongs to the peptidase S33 family.</text>
</comment>
<organism evidence="3 4">
    <name type="scientific">Dendrothele bispora (strain CBS 962.96)</name>
    <dbReference type="NCBI Taxonomy" id="1314807"/>
    <lineage>
        <taxon>Eukaryota</taxon>
        <taxon>Fungi</taxon>
        <taxon>Dikarya</taxon>
        <taxon>Basidiomycota</taxon>
        <taxon>Agaricomycotina</taxon>
        <taxon>Agaricomycetes</taxon>
        <taxon>Agaricomycetidae</taxon>
        <taxon>Agaricales</taxon>
        <taxon>Agaricales incertae sedis</taxon>
        <taxon>Dendrothele</taxon>
    </lineage>
</organism>
<sequence length="235" mass="26509">MAQQYGGKHVKVWHTIFPGSTAPTLISRPLLFLRQLFQPYTTAEKLESNAHNGFRKKDYFSEQSTQPQTLGYSLSDSPVTSILAHTVLAWIYELVNWTDDYPWSDDEVRNFLIWVSIYYFSRAGPTASTRIYFEVTHGEDNGTVFGQAKNPSRIPMGASYFPKDVMVPPRSWVRTTGNLVFESEHSSGGHFAAYEKPNELVEDLRNMFGRKKKGKGEVKGPAFGVVSGRNGFQPA</sequence>
<gene>
    <name evidence="3" type="ORF">K435DRAFT_726486</name>
</gene>
<dbReference type="Proteomes" id="UP000297245">
    <property type="component" value="Unassembled WGS sequence"/>
</dbReference>
<dbReference type="GO" id="GO:0004301">
    <property type="term" value="F:epoxide hydrolase activity"/>
    <property type="evidence" value="ECO:0007669"/>
    <property type="project" value="TreeGrafter"/>
</dbReference>
<dbReference type="SUPFAM" id="SSF53474">
    <property type="entry name" value="alpha/beta-Hydrolases"/>
    <property type="match status" value="1"/>
</dbReference>
<dbReference type="OrthoDB" id="7130006at2759"/>
<dbReference type="GO" id="GO:0097176">
    <property type="term" value="P:epoxide metabolic process"/>
    <property type="evidence" value="ECO:0007669"/>
    <property type="project" value="TreeGrafter"/>
</dbReference>
<evidence type="ECO:0000313" key="4">
    <source>
        <dbReference type="Proteomes" id="UP000297245"/>
    </source>
</evidence>
<protein>
    <submittedName>
        <fullName evidence="3">Alpha/beta-hydrolase</fullName>
    </submittedName>
</protein>
<dbReference type="InterPro" id="IPR029058">
    <property type="entry name" value="AB_hydrolase_fold"/>
</dbReference>
<evidence type="ECO:0000256" key="2">
    <source>
        <dbReference type="ARBA" id="ARBA00022801"/>
    </source>
</evidence>